<keyword evidence="1" id="KW-0732">Signal</keyword>
<dbReference type="GO" id="GO:0030288">
    <property type="term" value="C:outer membrane-bounded periplasmic space"/>
    <property type="evidence" value="ECO:0007669"/>
    <property type="project" value="TreeGrafter"/>
</dbReference>
<dbReference type="GO" id="GO:0009279">
    <property type="term" value="C:cell outer membrane"/>
    <property type="evidence" value="ECO:0007669"/>
    <property type="project" value="TreeGrafter"/>
</dbReference>
<dbReference type="RefSeq" id="WP_095724573.1">
    <property type="nucleotide sequence ID" value="NZ_NTFS01000483.1"/>
</dbReference>
<gene>
    <name evidence="3" type="ORF">CK510_26860</name>
</gene>
<evidence type="ECO:0000313" key="4">
    <source>
        <dbReference type="Proteomes" id="UP000218238"/>
    </source>
</evidence>
<dbReference type="PANTHER" id="PTHR36504:SF1">
    <property type="entry name" value="LIPOPOLYSACCHARIDE EXPORT SYSTEM PROTEIN LPTA"/>
    <property type="match status" value="1"/>
</dbReference>
<proteinExistence type="predicted"/>
<reference evidence="3 4" key="1">
    <citation type="submission" date="2017-08" db="EMBL/GenBank/DDBJ databases">
        <title>Draft genome sequence of filamentous cyanobacterium Calothrix elsteri CCALA 953.</title>
        <authorList>
            <person name="Gagunashvili A.N."/>
            <person name="Elster J."/>
            <person name="Andresson O.S."/>
        </authorList>
    </citation>
    <scope>NUCLEOTIDE SEQUENCE [LARGE SCALE GENOMIC DNA]</scope>
    <source>
        <strain evidence="3 4">CCALA 953</strain>
    </source>
</reference>
<dbReference type="GO" id="GO:0017089">
    <property type="term" value="F:glycolipid transfer activity"/>
    <property type="evidence" value="ECO:0007669"/>
    <property type="project" value="TreeGrafter"/>
</dbReference>
<dbReference type="GO" id="GO:0015920">
    <property type="term" value="P:lipopolysaccharide transport"/>
    <property type="evidence" value="ECO:0007669"/>
    <property type="project" value="TreeGrafter"/>
</dbReference>
<dbReference type="AlphaFoldDB" id="A0A2A2TBB8"/>
<dbReference type="Proteomes" id="UP000218238">
    <property type="component" value="Unassembled WGS sequence"/>
</dbReference>
<dbReference type="Pfam" id="PF03968">
    <property type="entry name" value="LptD_N"/>
    <property type="match status" value="1"/>
</dbReference>
<feature type="domain" description="Organic solvent tolerance-like N-terminal" evidence="2">
    <location>
        <begin position="78"/>
        <end position="126"/>
    </location>
</feature>
<comment type="caution">
    <text evidence="3">The sequence shown here is derived from an EMBL/GenBank/DDBJ whole genome shotgun (WGS) entry which is preliminary data.</text>
</comment>
<dbReference type="EMBL" id="NTFS01000483">
    <property type="protein sequence ID" value="PAX51064.1"/>
    <property type="molecule type" value="Genomic_DNA"/>
</dbReference>
<dbReference type="OrthoDB" id="462272at2"/>
<dbReference type="Gene3D" id="2.60.450.10">
    <property type="entry name" value="Lipopolysaccharide (LPS) transport protein A like domain"/>
    <property type="match status" value="1"/>
</dbReference>
<evidence type="ECO:0000256" key="1">
    <source>
        <dbReference type="ARBA" id="ARBA00022729"/>
    </source>
</evidence>
<organism evidence="3 4">
    <name type="scientific">Brunnivagina elsteri CCALA 953</name>
    <dbReference type="NCBI Taxonomy" id="987040"/>
    <lineage>
        <taxon>Bacteria</taxon>
        <taxon>Bacillati</taxon>
        <taxon>Cyanobacteriota</taxon>
        <taxon>Cyanophyceae</taxon>
        <taxon>Nostocales</taxon>
        <taxon>Calotrichaceae</taxon>
        <taxon>Brunnivagina</taxon>
    </lineage>
</organism>
<dbReference type="InterPro" id="IPR052037">
    <property type="entry name" value="LPS_export_LptA"/>
</dbReference>
<name>A0A2A2TBB8_9CYAN</name>
<keyword evidence="4" id="KW-1185">Reference proteome</keyword>
<sequence length="163" mass="17736">MSSAYKIFPGLMRNLGLGLSLGLALPVVIGVISPNRLQPAIAQKAAQRSPIQITADIQEYDAKSQVAIARGNVQMLYSSRGIKATATQAQFFRRENQIVLSGNVFILQQGGNSIRGERVIYLIDSGRFIAQPQSGRQVESIYIIEEAQNNAASAPKTPPLKRK</sequence>
<dbReference type="PANTHER" id="PTHR36504">
    <property type="entry name" value="LIPOPOLYSACCHARIDE EXPORT SYSTEM PROTEIN LPTA"/>
    <property type="match status" value="1"/>
</dbReference>
<dbReference type="InterPro" id="IPR005653">
    <property type="entry name" value="OstA-like_N"/>
</dbReference>
<accession>A0A2A2TBB8</accession>
<protein>
    <submittedName>
        <fullName evidence="3">OstA family protein</fullName>
    </submittedName>
</protein>
<evidence type="ECO:0000313" key="3">
    <source>
        <dbReference type="EMBL" id="PAX51064.1"/>
    </source>
</evidence>
<evidence type="ECO:0000259" key="2">
    <source>
        <dbReference type="Pfam" id="PF03968"/>
    </source>
</evidence>